<evidence type="ECO:0000313" key="2">
    <source>
        <dbReference type="EMBL" id="MCS0657637.1"/>
    </source>
</evidence>
<accession>A0ABT2CUI6</accession>
<keyword evidence="1" id="KW-0472">Membrane</keyword>
<protein>
    <submittedName>
        <fullName evidence="2">Uncharacterized protein</fullName>
    </submittedName>
</protein>
<dbReference type="Proteomes" id="UP001204621">
    <property type="component" value="Unassembled WGS sequence"/>
</dbReference>
<reference evidence="2 3" key="1">
    <citation type="submission" date="2022-08" db="EMBL/GenBank/DDBJ databases">
        <title>Reclassification of Massilia species as members of the genera Telluria, Duganella, Pseudoduganella, Mokoshia gen. nov. and Zemynaea gen. nov. using orthogonal and non-orthogonal genome-based approaches.</title>
        <authorList>
            <person name="Bowman J.P."/>
        </authorList>
    </citation>
    <scope>NUCLEOTIDE SEQUENCE [LARGE SCALE GENOMIC DNA]</scope>
    <source>
        <strain evidence="2 3">JCM 31606</strain>
    </source>
</reference>
<keyword evidence="1" id="KW-0812">Transmembrane</keyword>
<organism evidence="2 3">
    <name type="scientific">Massilia terrae</name>
    <dbReference type="NCBI Taxonomy" id="1811224"/>
    <lineage>
        <taxon>Bacteria</taxon>
        <taxon>Pseudomonadati</taxon>
        <taxon>Pseudomonadota</taxon>
        <taxon>Betaproteobacteria</taxon>
        <taxon>Burkholderiales</taxon>
        <taxon>Oxalobacteraceae</taxon>
        <taxon>Telluria group</taxon>
        <taxon>Massilia</taxon>
    </lineage>
</organism>
<feature type="transmembrane region" description="Helical" evidence="1">
    <location>
        <begin position="134"/>
        <end position="151"/>
    </location>
</feature>
<keyword evidence="1" id="KW-1133">Transmembrane helix</keyword>
<evidence type="ECO:0000313" key="3">
    <source>
        <dbReference type="Proteomes" id="UP001204621"/>
    </source>
</evidence>
<feature type="transmembrane region" description="Helical" evidence="1">
    <location>
        <begin position="100"/>
        <end position="122"/>
    </location>
</feature>
<dbReference type="RefSeq" id="WP_258810775.1">
    <property type="nucleotide sequence ID" value="NZ_JANUGU010000001.1"/>
</dbReference>
<sequence>MTPAALTHACGALAPAWLCAHGDIFLYLLPSAALAVLIWIASSAHHFFFIFTVAGTFCHELAHFGAGLLTGAEPSGFTVIPRRSGRTWELGSVTFDNLRWHNAAPSALAPFLVLLVPFAVAAWRTAPGWHFRPLDLALAFLLAPQFLSFWPSDTDWKLAARSWPWLLVIAGGLAFHYRHFLFQFVKN</sequence>
<keyword evidence="3" id="KW-1185">Reference proteome</keyword>
<feature type="transmembrane region" description="Helical" evidence="1">
    <location>
        <begin position="163"/>
        <end position="181"/>
    </location>
</feature>
<gene>
    <name evidence="2" type="ORF">NX778_06105</name>
</gene>
<dbReference type="EMBL" id="JANUGU010000001">
    <property type="protein sequence ID" value="MCS0657637.1"/>
    <property type="molecule type" value="Genomic_DNA"/>
</dbReference>
<evidence type="ECO:0000256" key="1">
    <source>
        <dbReference type="SAM" id="Phobius"/>
    </source>
</evidence>
<name>A0ABT2CUI6_9BURK</name>
<comment type="caution">
    <text evidence="2">The sequence shown here is derived from an EMBL/GenBank/DDBJ whole genome shotgun (WGS) entry which is preliminary data.</text>
</comment>
<proteinExistence type="predicted"/>